<proteinExistence type="predicted"/>
<organism evidence="2 3">
    <name type="scientific">Extremus antarcticus</name>
    <dbReference type="NCBI Taxonomy" id="702011"/>
    <lineage>
        <taxon>Eukaryota</taxon>
        <taxon>Fungi</taxon>
        <taxon>Dikarya</taxon>
        <taxon>Ascomycota</taxon>
        <taxon>Pezizomycotina</taxon>
        <taxon>Dothideomycetes</taxon>
        <taxon>Dothideomycetidae</taxon>
        <taxon>Mycosphaerellales</taxon>
        <taxon>Extremaceae</taxon>
        <taxon>Extremus</taxon>
    </lineage>
</organism>
<evidence type="ECO:0000313" key="2">
    <source>
        <dbReference type="EMBL" id="KAK3059141.1"/>
    </source>
</evidence>
<evidence type="ECO:0000256" key="1">
    <source>
        <dbReference type="SAM" id="Coils"/>
    </source>
</evidence>
<dbReference type="EMBL" id="JAWDJX010000001">
    <property type="protein sequence ID" value="KAK3059141.1"/>
    <property type="molecule type" value="Genomic_DNA"/>
</dbReference>
<evidence type="ECO:0000313" key="3">
    <source>
        <dbReference type="Proteomes" id="UP001271007"/>
    </source>
</evidence>
<dbReference type="AlphaFoldDB" id="A0AAJ0GKC6"/>
<reference evidence="2" key="1">
    <citation type="submission" date="2023-04" db="EMBL/GenBank/DDBJ databases">
        <title>Black Yeasts Isolated from many extreme environments.</title>
        <authorList>
            <person name="Coleine C."/>
            <person name="Stajich J.E."/>
            <person name="Selbmann L."/>
        </authorList>
    </citation>
    <scope>NUCLEOTIDE SEQUENCE</scope>
    <source>
        <strain evidence="2">CCFEE 5312</strain>
    </source>
</reference>
<name>A0AAJ0GKC6_9PEZI</name>
<dbReference type="Proteomes" id="UP001271007">
    <property type="component" value="Unassembled WGS sequence"/>
</dbReference>
<keyword evidence="1" id="KW-0175">Coiled coil</keyword>
<feature type="coiled-coil region" evidence="1">
    <location>
        <begin position="255"/>
        <end position="310"/>
    </location>
</feature>
<sequence>MPENWDWADFWSFCNERYNRMRWECNRHWDTIDSVTGLACEILYQLCSNKEEDMEFLGLRISPWIYHLLSLSVAHKRHGEQMRSGWPQNPKTLADRDASMNNLLIRTKFSNFFKSDYLSKHYPKLREIAKALKVPTEIYAYATEAPTNKITDEPIGADAGFVFPVADPIIRVEMSYEDVQQAGDVEAGDGEDSDVEDKLPIDESEELQALRSQLKTSEQFARNVATLGDDIVAEYLTAARDDLDSGEVTQVQGILKALGQRLSVLAQDADVAEEDEDAPAGGRAVDPDVAQALNDELHQLEVEYPELMRQEDFADLSAAVGSGDRETFDALVEVYHATH</sequence>
<accession>A0AAJ0GKC6</accession>
<protein>
    <submittedName>
        <fullName evidence="2">Uncharacterized protein</fullName>
    </submittedName>
</protein>
<gene>
    <name evidence="2" type="ORF">LTR09_000707</name>
</gene>
<comment type="caution">
    <text evidence="2">The sequence shown here is derived from an EMBL/GenBank/DDBJ whole genome shotgun (WGS) entry which is preliminary data.</text>
</comment>
<keyword evidence="3" id="KW-1185">Reference proteome</keyword>